<evidence type="ECO:0000256" key="5">
    <source>
        <dbReference type="PROSITE-ProRule" id="PRU01240"/>
    </source>
</evidence>
<dbReference type="InterPro" id="IPR000209">
    <property type="entry name" value="Peptidase_S8/S53_dom"/>
</dbReference>
<keyword evidence="2 7" id="KW-0732">Signal</keyword>
<feature type="compositionally biased region" description="Low complexity" evidence="6">
    <location>
        <begin position="124"/>
        <end position="138"/>
    </location>
</feature>
<dbReference type="RefSeq" id="WP_039198074.1">
    <property type="nucleotide sequence ID" value="NZ_LR134310.1"/>
</dbReference>
<dbReference type="CDD" id="cd04848">
    <property type="entry name" value="Peptidases_S8_Autotransporter_serine_protease_like"/>
    <property type="match status" value="1"/>
</dbReference>
<dbReference type="Gene3D" id="2.40.128.130">
    <property type="entry name" value="Autotransporter beta-domain"/>
    <property type="match status" value="1"/>
</dbReference>
<dbReference type="SUPFAM" id="SSF103515">
    <property type="entry name" value="Autotransporter"/>
    <property type="match status" value="1"/>
</dbReference>
<dbReference type="EC" id="3.4.21.-" evidence="9"/>
<dbReference type="PANTHER" id="PTHR35037:SF3">
    <property type="entry name" value="C-TERMINAL REGION OF AIDA-LIKE PROTEIN"/>
    <property type="match status" value="1"/>
</dbReference>
<dbReference type="Proteomes" id="UP000268529">
    <property type="component" value="Chromosome"/>
</dbReference>
<feature type="region of interest" description="Disordered" evidence="6">
    <location>
        <begin position="115"/>
        <end position="226"/>
    </location>
</feature>
<evidence type="ECO:0000256" key="3">
    <source>
        <dbReference type="ARBA" id="ARBA00022801"/>
    </source>
</evidence>
<feature type="domain" description="Autotransporter" evidence="8">
    <location>
        <begin position="867"/>
        <end position="1149"/>
    </location>
</feature>
<dbReference type="InterPro" id="IPR051551">
    <property type="entry name" value="Autotransporter_adhesion"/>
</dbReference>
<dbReference type="PROSITE" id="PS51892">
    <property type="entry name" value="SUBTILASE"/>
    <property type="match status" value="1"/>
</dbReference>
<feature type="active site" description="Charge relay system" evidence="5">
    <location>
        <position position="279"/>
    </location>
</feature>
<dbReference type="EMBL" id="LR134310">
    <property type="protein sequence ID" value="VEE90681.1"/>
    <property type="molecule type" value="Genomic_DNA"/>
</dbReference>
<dbReference type="InterPro" id="IPR015500">
    <property type="entry name" value="Peptidase_S8_subtilisin-rel"/>
</dbReference>
<feature type="active site" description="Charge relay system" evidence="5">
    <location>
        <position position="502"/>
    </location>
</feature>
<reference evidence="9 10" key="1">
    <citation type="submission" date="2018-12" db="EMBL/GenBank/DDBJ databases">
        <authorList>
            <consortium name="Pathogen Informatics"/>
        </authorList>
    </citation>
    <scope>NUCLEOTIDE SEQUENCE [LARGE SCALE GENOMIC DNA]</scope>
    <source>
        <strain evidence="9 10">NCTC8529</strain>
    </source>
</reference>
<evidence type="ECO:0000259" key="8">
    <source>
        <dbReference type="PROSITE" id="PS51208"/>
    </source>
</evidence>
<evidence type="ECO:0000256" key="2">
    <source>
        <dbReference type="ARBA" id="ARBA00022729"/>
    </source>
</evidence>
<dbReference type="InterPro" id="IPR036852">
    <property type="entry name" value="Peptidase_S8/S53_dom_sf"/>
</dbReference>
<dbReference type="NCBIfam" id="TIGR02601">
    <property type="entry name" value="autotrns_rpt"/>
    <property type="match status" value="1"/>
</dbReference>
<sequence length="1149" mass="123338">MKSKSLVVAMATMLALSTEADASKLASELATTARYYPNAANSYNKYSSMYSGYYTNNNNRNYYSSWFNPARYRGTITRTVTTKINGVIVTKIYTTVNGRTTVRVIISDGKPTVVNKPTTPPTRPVVDTKPVVTPTQPVVDKKPVETPTRPVIDKKPVEPPVQPVVDKKPVETPTRPVVRNPVENPSQPIVDTKPVVDTPTQPIVDTKPVREPEPPISDTGPIIIRPSKPIATRSPIVASDVPTRGEQWNDRSRGYNLHDPNNKANVTLDGSGVIVGILDSGFKNYLMANDIEKKFGHRAEIIETGRSAPSSATHGIMVAEMVGGGTSNNGVAPKAKLLLADITRTTANGSGLLASASFYNDLWNRGARIFNQSYGIPKPLTYFNNDSRSMYYYERQFDSSILNVYKNKVKDGGLFIWAAGNNRGDKDPSVQAGLPHYMPELEKGWISVVALATRSSNSLGNFEWSNLLPYSQAGVAKNWTVSAMGDYVFNLRGSNVVSSGSSFAAPAVTGTAALVKQKYPWMDGNLIKQSILTTATDIGARGVDDVYGWGLLNVEKATKGPARFDKGLAFADNVTVNIPNGRYEFSNDIDGNAGLVKNGKGELVLSGASTFEGVTTLNEGAITINGKKYASKVNVGNRGTLVANSTTLENGVNNEGTFVNQGYSTINNNYIASAQSTLVSDLGSNLNVKGEVDLNNSTLALTAEKDGKAQYVTAKGVTTSAITSDTAIKGNFSAIETSGLLNATAVKTSENEISATVSRKNVADYVNKTTSGEAMWENVAMALENSFTTLDSQIEENKGTTTATNDSFAQQAAVLQNSIANANTQSVVLDSLSGQIYASAQALTFENAETVNKDLSNRLVMLGALDNIGNTAGVWVTGIYGNGTLKEAGFGEGKTNTYAGQLGFDKQFTDDVILGAALNYSKADVSFNRYGGSSKADGIGASLYARVGNKHKTPWYVQGRVGYGSVDSDVERNIILADNNVSTAKINHRDKVLSAYVESGYDFKMGNLAFTPFVGLNHDVVRRGAFSEENSQFGLTADKATYKQTSGLVGLRTSLDVNVAGMKTTLQGYVNHQKAFNDEDLSFKASYTGLQDAKFDVKGIGLAKSKTWVGVGALTEVNKNTSLYVNYDLKLTKSKGHNNVVTAGVRVTF</sequence>
<dbReference type="Pfam" id="PF00082">
    <property type="entry name" value="Peptidase_S8"/>
    <property type="match status" value="1"/>
</dbReference>
<dbReference type="InterPro" id="IPR036709">
    <property type="entry name" value="Autotransporte_beta_dom_sf"/>
</dbReference>
<dbReference type="SMART" id="SM00869">
    <property type="entry name" value="Autotransporter"/>
    <property type="match status" value="1"/>
</dbReference>
<feature type="signal peptide" evidence="7">
    <location>
        <begin position="1"/>
        <end position="20"/>
    </location>
</feature>
<evidence type="ECO:0000256" key="4">
    <source>
        <dbReference type="ARBA" id="ARBA00022825"/>
    </source>
</evidence>
<evidence type="ECO:0000313" key="10">
    <source>
        <dbReference type="Proteomes" id="UP000268529"/>
    </source>
</evidence>
<name>A0AAX3FJJ1_ACTEU</name>
<feature type="active site" description="Charge relay system" evidence="5">
    <location>
        <position position="314"/>
    </location>
</feature>
<dbReference type="PRINTS" id="PR00723">
    <property type="entry name" value="SUBTILISIN"/>
</dbReference>
<accession>A0AAX3FJJ1</accession>
<dbReference type="SUPFAM" id="SSF52743">
    <property type="entry name" value="Subtilisin-like"/>
    <property type="match status" value="1"/>
</dbReference>
<dbReference type="InterPro" id="IPR013425">
    <property type="entry name" value="Autotrns_rpt"/>
</dbReference>
<evidence type="ECO:0000313" key="9">
    <source>
        <dbReference type="EMBL" id="VEE90681.1"/>
    </source>
</evidence>
<protein>
    <submittedName>
        <fullName evidence="9">Outer membrane autotransporter barrel domain-containing protein</fullName>
        <ecNumber evidence="9">3.4.21.-</ecNumber>
    </submittedName>
</protein>
<evidence type="ECO:0000256" key="6">
    <source>
        <dbReference type="SAM" id="MobiDB-lite"/>
    </source>
</evidence>
<dbReference type="Gene3D" id="3.40.50.200">
    <property type="entry name" value="Peptidase S8/S53 domain"/>
    <property type="match status" value="1"/>
</dbReference>
<evidence type="ECO:0000256" key="7">
    <source>
        <dbReference type="SAM" id="SignalP"/>
    </source>
</evidence>
<gene>
    <name evidence="9" type="ORF">NCTC8529_00931</name>
</gene>
<keyword evidence="4 5" id="KW-0720">Serine protease</keyword>
<dbReference type="GO" id="GO:0004252">
    <property type="term" value="F:serine-type endopeptidase activity"/>
    <property type="evidence" value="ECO:0007669"/>
    <property type="project" value="UniProtKB-UniRule"/>
</dbReference>
<keyword evidence="1 5" id="KW-0645">Protease</keyword>
<proteinExistence type="inferred from homology"/>
<dbReference type="AlphaFoldDB" id="A0AAX3FJJ1"/>
<keyword evidence="3 5" id="KW-0378">Hydrolase</keyword>
<organism evidence="9 10">
    <name type="scientific">Actinobacillus equuli</name>
    <dbReference type="NCBI Taxonomy" id="718"/>
    <lineage>
        <taxon>Bacteria</taxon>
        <taxon>Pseudomonadati</taxon>
        <taxon>Pseudomonadota</taxon>
        <taxon>Gammaproteobacteria</taxon>
        <taxon>Pasteurellales</taxon>
        <taxon>Pasteurellaceae</taxon>
        <taxon>Actinobacillus</taxon>
    </lineage>
</organism>
<dbReference type="PANTHER" id="PTHR35037">
    <property type="entry name" value="C-TERMINAL REGION OF AIDA-LIKE PROTEIN"/>
    <property type="match status" value="1"/>
</dbReference>
<dbReference type="GO" id="GO:0006508">
    <property type="term" value="P:proteolysis"/>
    <property type="evidence" value="ECO:0007669"/>
    <property type="project" value="UniProtKB-KW"/>
</dbReference>
<feature type="chain" id="PRO_5043567563" evidence="7">
    <location>
        <begin position="21"/>
        <end position="1149"/>
    </location>
</feature>
<evidence type="ECO:0000256" key="1">
    <source>
        <dbReference type="ARBA" id="ARBA00022670"/>
    </source>
</evidence>
<dbReference type="Pfam" id="PF03797">
    <property type="entry name" value="Autotransporter"/>
    <property type="match status" value="1"/>
</dbReference>
<comment type="similarity">
    <text evidence="5">Belongs to the peptidase S8 family.</text>
</comment>
<dbReference type="InterPro" id="IPR005546">
    <property type="entry name" value="Autotransporte_beta"/>
</dbReference>
<dbReference type="GeneID" id="92743545"/>
<dbReference type="InterPro" id="IPR034061">
    <property type="entry name" value="Peptidases_S8_Autotransporter"/>
</dbReference>
<dbReference type="PROSITE" id="PS51208">
    <property type="entry name" value="AUTOTRANSPORTER"/>
    <property type="match status" value="1"/>
</dbReference>